<comment type="caution">
    <text evidence="3">The sequence shown here is derived from an EMBL/GenBank/DDBJ whole genome shotgun (WGS) entry which is preliminary data.</text>
</comment>
<dbReference type="CDD" id="cd06257">
    <property type="entry name" value="DnaJ"/>
    <property type="match status" value="1"/>
</dbReference>
<dbReference type="InterPro" id="IPR001623">
    <property type="entry name" value="DnaJ_domain"/>
</dbReference>
<feature type="domain" description="J" evidence="2">
    <location>
        <begin position="46"/>
        <end position="109"/>
    </location>
</feature>
<name>A0A919F7N5_9XANT</name>
<dbReference type="InterPro" id="IPR050817">
    <property type="entry name" value="DjlA_DnaK_co-chaperone"/>
</dbReference>
<dbReference type="Gene3D" id="1.10.287.110">
    <property type="entry name" value="DnaJ domain"/>
    <property type="match status" value="1"/>
</dbReference>
<keyword evidence="1" id="KW-0143">Chaperone</keyword>
<dbReference type="InterPro" id="IPR036869">
    <property type="entry name" value="J_dom_sf"/>
</dbReference>
<dbReference type="EMBL" id="BNBA01000012">
    <property type="protein sequence ID" value="GHH53464.1"/>
    <property type="molecule type" value="Genomic_DNA"/>
</dbReference>
<dbReference type="PRINTS" id="PR00625">
    <property type="entry name" value="JDOMAIN"/>
</dbReference>
<dbReference type="SMART" id="SM00271">
    <property type="entry name" value="DnaJ"/>
    <property type="match status" value="1"/>
</dbReference>
<gene>
    <name evidence="3" type="ORF">GCM10009090_18850</name>
</gene>
<evidence type="ECO:0000259" key="2">
    <source>
        <dbReference type="PROSITE" id="PS50076"/>
    </source>
</evidence>
<dbReference type="Proteomes" id="UP000623958">
    <property type="component" value="Unassembled WGS sequence"/>
</dbReference>
<dbReference type="AlphaFoldDB" id="A0A919F7N5"/>
<sequence length="109" mass="12358">MPWYGKLLGALLGALLFRGSPSLGVLLGLLVGHAVDAGWFKARRDDPYRALGLTPDASNAEIELAYRRLMSQYHPDKVARADPEQRRQAERRASEINAAYDRIQRLRRR</sequence>
<reference evidence="3" key="1">
    <citation type="journal article" date="2014" name="Int. J. Syst. Evol. Microbiol.">
        <title>Complete genome sequence of Corynebacterium casei LMG S-19264T (=DSM 44701T), isolated from a smear-ripened cheese.</title>
        <authorList>
            <consortium name="US DOE Joint Genome Institute (JGI-PGF)"/>
            <person name="Walter F."/>
            <person name="Albersmeier A."/>
            <person name="Kalinowski J."/>
            <person name="Ruckert C."/>
        </authorList>
    </citation>
    <scope>NUCLEOTIDE SEQUENCE</scope>
    <source>
        <strain evidence="3">JCM 13306</strain>
    </source>
</reference>
<keyword evidence="4" id="KW-1185">Reference proteome</keyword>
<dbReference type="PANTHER" id="PTHR24074">
    <property type="entry name" value="CO-CHAPERONE PROTEIN DJLA"/>
    <property type="match status" value="1"/>
</dbReference>
<accession>A0A919F7N5</accession>
<reference evidence="3" key="2">
    <citation type="submission" date="2020-09" db="EMBL/GenBank/DDBJ databases">
        <authorList>
            <person name="Sun Q."/>
            <person name="Ohkuma M."/>
        </authorList>
    </citation>
    <scope>NUCLEOTIDE SEQUENCE</scope>
    <source>
        <strain evidence="3">JCM 13306</strain>
    </source>
</reference>
<protein>
    <submittedName>
        <fullName evidence="3">Membrane protein</fullName>
    </submittedName>
</protein>
<evidence type="ECO:0000256" key="1">
    <source>
        <dbReference type="ARBA" id="ARBA00023186"/>
    </source>
</evidence>
<evidence type="ECO:0000313" key="3">
    <source>
        <dbReference type="EMBL" id="GHH53464.1"/>
    </source>
</evidence>
<dbReference type="SUPFAM" id="SSF46565">
    <property type="entry name" value="Chaperone J-domain"/>
    <property type="match status" value="1"/>
</dbReference>
<organism evidence="3 4">
    <name type="scientific">Xanthomonas boreopolis</name>
    <dbReference type="NCBI Taxonomy" id="86183"/>
    <lineage>
        <taxon>Bacteria</taxon>
        <taxon>Pseudomonadati</taxon>
        <taxon>Pseudomonadota</taxon>
        <taxon>Gammaproteobacteria</taxon>
        <taxon>Lysobacterales</taxon>
        <taxon>Lysobacteraceae</taxon>
        <taxon>Xanthomonas</taxon>
    </lineage>
</organism>
<dbReference type="Pfam" id="PF00226">
    <property type="entry name" value="DnaJ"/>
    <property type="match status" value="1"/>
</dbReference>
<dbReference type="PROSITE" id="PS50076">
    <property type="entry name" value="DNAJ_2"/>
    <property type="match status" value="1"/>
</dbReference>
<dbReference type="RefSeq" id="WP_434026955.1">
    <property type="nucleotide sequence ID" value="NZ_BNBA01000012.1"/>
</dbReference>
<proteinExistence type="predicted"/>
<evidence type="ECO:0000313" key="4">
    <source>
        <dbReference type="Proteomes" id="UP000623958"/>
    </source>
</evidence>